<proteinExistence type="predicted"/>
<protein>
    <submittedName>
        <fullName evidence="1">Uncharacterized protein</fullName>
    </submittedName>
</protein>
<accession>A0ABQ8J6L8</accession>
<dbReference type="EMBL" id="NJHN03000065">
    <property type="protein sequence ID" value="KAH9418187.1"/>
    <property type="molecule type" value="Genomic_DNA"/>
</dbReference>
<sequence>MNCNSPQRRPNVKSQWLTLTLLSVEFNADNVDESFDSPNKFVDLIGVVGGSGGGGGGGGSKLGITTSELIPKFSGDVADNVELDV</sequence>
<evidence type="ECO:0000313" key="1">
    <source>
        <dbReference type="EMBL" id="KAH9418187.1"/>
    </source>
</evidence>
<reference evidence="1 2" key="1">
    <citation type="journal article" date="2018" name="J. Allergy Clin. Immunol.">
        <title>High-quality assembly of Dermatophagoides pteronyssinus genome and transcriptome reveals a wide range of novel allergens.</title>
        <authorList>
            <person name="Liu X.Y."/>
            <person name="Yang K.Y."/>
            <person name="Wang M.Q."/>
            <person name="Kwok J.S."/>
            <person name="Zeng X."/>
            <person name="Yang Z."/>
            <person name="Xiao X.J."/>
            <person name="Lau C.P."/>
            <person name="Li Y."/>
            <person name="Huang Z.M."/>
            <person name="Ba J.G."/>
            <person name="Yim A.K."/>
            <person name="Ouyang C.Y."/>
            <person name="Ngai S.M."/>
            <person name="Chan T.F."/>
            <person name="Leung E.L."/>
            <person name="Liu L."/>
            <person name="Liu Z.G."/>
            <person name="Tsui S.K."/>
        </authorList>
    </citation>
    <scope>NUCLEOTIDE SEQUENCE [LARGE SCALE GENOMIC DNA]</scope>
    <source>
        <strain evidence="1">Derp</strain>
    </source>
</reference>
<gene>
    <name evidence="1" type="ORF">DERP_010740</name>
</gene>
<evidence type="ECO:0000313" key="2">
    <source>
        <dbReference type="Proteomes" id="UP000887458"/>
    </source>
</evidence>
<comment type="caution">
    <text evidence="1">The sequence shown here is derived from an EMBL/GenBank/DDBJ whole genome shotgun (WGS) entry which is preliminary data.</text>
</comment>
<keyword evidence="2" id="KW-1185">Reference proteome</keyword>
<dbReference type="Proteomes" id="UP000887458">
    <property type="component" value="Unassembled WGS sequence"/>
</dbReference>
<name>A0ABQ8J6L8_DERPT</name>
<reference evidence="1 2" key="2">
    <citation type="journal article" date="2022" name="Mol. Biol. Evol.">
        <title>Comparative Genomics Reveals Insights into the Divergent Evolution of Astigmatic Mites and Household Pest Adaptations.</title>
        <authorList>
            <person name="Xiong Q."/>
            <person name="Wan A.T."/>
            <person name="Liu X."/>
            <person name="Fung C.S."/>
            <person name="Xiao X."/>
            <person name="Malainual N."/>
            <person name="Hou J."/>
            <person name="Wang L."/>
            <person name="Wang M."/>
            <person name="Yang K.Y."/>
            <person name="Cui Y."/>
            <person name="Leung E.L."/>
            <person name="Nong W."/>
            <person name="Shin S.K."/>
            <person name="Au S.W."/>
            <person name="Jeong K.Y."/>
            <person name="Chew F.T."/>
            <person name="Hui J.H."/>
            <person name="Leung T.F."/>
            <person name="Tungtrongchitr A."/>
            <person name="Zhong N."/>
            <person name="Liu Z."/>
            <person name="Tsui S.K."/>
        </authorList>
    </citation>
    <scope>NUCLEOTIDE SEQUENCE [LARGE SCALE GENOMIC DNA]</scope>
    <source>
        <strain evidence="1">Derp</strain>
    </source>
</reference>
<organism evidence="1 2">
    <name type="scientific">Dermatophagoides pteronyssinus</name>
    <name type="common">European house dust mite</name>
    <dbReference type="NCBI Taxonomy" id="6956"/>
    <lineage>
        <taxon>Eukaryota</taxon>
        <taxon>Metazoa</taxon>
        <taxon>Ecdysozoa</taxon>
        <taxon>Arthropoda</taxon>
        <taxon>Chelicerata</taxon>
        <taxon>Arachnida</taxon>
        <taxon>Acari</taxon>
        <taxon>Acariformes</taxon>
        <taxon>Sarcoptiformes</taxon>
        <taxon>Astigmata</taxon>
        <taxon>Psoroptidia</taxon>
        <taxon>Analgoidea</taxon>
        <taxon>Pyroglyphidae</taxon>
        <taxon>Dermatophagoidinae</taxon>
        <taxon>Dermatophagoides</taxon>
    </lineage>
</organism>